<keyword evidence="2" id="KW-1185">Reference proteome</keyword>
<sequence length="104" mass="11586">MWSSLVQISGCKEVSWCRRARCKGKEARLTSSPASRPRAAHGIIQNEPNTCGCKHCLACPRRSRAADFERVKRGIDDGGRCRWEKTSTSTALVYFWKGRSTAGP</sequence>
<dbReference type="GeneID" id="19337160"/>
<accession>M2ZB13</accession>
<dbReference type="AlphaFoldDB" id="M2ZB13"/>
<dbReference type="EMBL" id="KB446556">
    <property type="protein sequence ID" value="EME87040.1"/>
    <property type="molecule type" value="Genomic_DNA"/>
</dbReference>
<dbReference type="RefSeq" id="XP_007924106.1">
    <property type="nucleotide sequence ID" value="XM_007925915.1"/>
</dbReference>
<organism evidence="1 2">
    <name type="scientific">Pseudocercospora fijiensis (strain CIRAD86)</name>
    <name type="common">Black leaf streak disease fungus</name>
    <name type="synonym">Mycosphaerella fijiensis</name>
    <dbReference type="NCBI Taxonomy" id="383855"/>
    <lineage>
        <taxon>Eukaryota</taxon>
        <taxon>Fungi</taxon>
        <taxon>Dikarya</taxon>
        <taxon>Ascomycota</taxon>
        <taxon>Pezizomycotina</taxon>
        <taxon>Dothideomycetes</taxon>
        <taxon>Dothideomycetidae</taxon>
        <taxon>Mycosphaerellales</taxon>
        <taxon>Mycosphaerellaceae</taxon>
        <taxon>Pseudocercospora</taxon>
    </lineage>
</organism>
<evidence type="ECO:0000313" key="2">
    <source>
        <dbReference type="Proteomes" id="UP000016932"/>
    </source>
</evidence>
<reference evidence="1 2" key="1">
    <citation type="journal article" date="2012" name="PLoS Pathog.">
        <title>Diverse lifestyles and strategies of plant pathogenesis encoded in the genomes of eighteen Dothideomycetes fungi.</title>
        <authorList>
            <person name="Ohm R.A."/>
            <person name="Feau N."/>
            <person name="Henrissat B."/>
            <person name="Schoch C.L."/>
            <person name="Horwitz B.A."/>
            <person name="Barry K.W."/>
            <person name="Condon B.J."/>
            <person name="Copeland A.C."/>
            <person name="Dhillon B."/>
            <person name="Glaser F."/>
            <person name="Hesse C.N."/>
            <person name="Kosti I."/>
            <person name="LaButti K."/>
            <person name="Lindquist E.A."/>
            <person name="Lucas S."/>
            <person name="Salamov A.A."/>
            <person name="Bradshaw R.E."/>
            <person name="Ciuffetti L."/>
            <person name="Hamelin R.C."/>
            <person name="Kema G.H.J."/>
            <person name="Lawrence C."/>
            <person name="Scott J.A."/>
            <person name="Spatafora J.W."/>
            <person name="Turgeon B.G."/>
            <person name="de Wit P.J.G.M."/>
            <person name="Zhong S."/>
            <person name="Goodwin S.B."/>
            <person name="Grigoriev I.V."/>
        </authorList>
    </citation>
    <scope>NUCLEOTIDE SEQUENCE [LARGE SCALE GENOMIC DNA]</scope>
    <source>
        <strain evidence="1 2">CIRAD86</strain>
    </source>
</reference>
<gene>
    <name evidence="1" type="ORF">MYCFIDRAFT_210676</name>
</gene>
<dbReference type="KEGG" id="pfj:MYCFIDRAFT_210676"/>
<protein>
    <submittedName>
        <fullName evidence="1">Uncharacterized protein</fullName>
    </submittedName>
</protein>
<proteinExistence type="predicted"/>
<dbReference type="HOGENOM" id="CLU_2251234_0_0_1"/>
<dbReference type="VEuPathDB" id="FungiDB:MYCFIDRAFT_210676"/>
<dbReference type="Proteomes" id="UP000016932">
    <property type="component" value="Unassembled WGS sequence"/>
</dbReference>
<name>M2ZB13_PSEFD</name>
<evidence type="ECO:0000313" key="1">
    <source>
        <dbReference type="EMBL" id="EME87040.1"/>
    </source>
</evidence>